<organism evidence="2 3">
    <name type="scientific">Roseateles oligotrophus</name>
    <dbReference type="NCBI Taxonomy" id="1769250"/>
    <lineage>
        <taxon>Bacteria</taxon>
        <taxon>Pseudomonadati</taxon>
        <taxon>Pseudomonadota</taxon>
        <taxon>Betaproteobacteria</taxon>
        <taxon>Burkholderiales</taxon>
        <taxon>Sphaerotilaceae</taxon>
        <taxon>Roseateles</taxon>
    </lineage>
</organism>
<dbReference type="Proteomes" id="UP001209701">
    <property type="component" value="Unassembled WGS sequence"/>
</dbReference>
<evidence type="ECO:0000259" key="1">
    <source>
        <dbReference type="PROSITE" id="PS50987"/>
    </source>
</evidence>
<keyword evidence="3" id="KW-1185">Reference proteome</keyword>
<name>A0ABT2YHG7_9BURK</name>
<dbReference type="Gene3D" id="1.10.10.10">
    <property type="entry name" value="Winged helix-like DNA-binding domain superfamily/Winged helix DNA-binding domain"/>
    <property type="match status" value="1"/>
</dbReference>
<accession>A0ABT2YHG7</accession>
<dbReference type="PANTHER" id="PTHR39168">
    <property type="entry name" value="TRANSCRIPTIONAL REGULATOR-RELATED"/>
    <property type="match status" value="1"/>
</dbReference>
<evidence type="ECO:0000313" key="2">
    <source>
        <dbReference type="EMBL" id="MCV2369498.1"/>
    </source>
</evidence>
<protein>
    <submittedName>
        <fullName evidence="2">ArsR family transcriptional regulator</fullName>
    </submittedName>
</protein>
<dbReference type="InterPro" id="IPR036390">
    <property type="entry name" value="WH_DNA-bd_sf"/>
</dbReference>
<dbReference type="Pfam" id="PF01022">
    <property type="entry name" value="HTH_5"/>
    <property type="match status" value="1"/>
</dbReference>
<dbReference type="PRINTS" id="PR00778">
    <property type="entry name" value="HTHARSR"/>
</dbReference>
<sequence length="241" mass="25812">MDDKQNFADMALAELAQSMAEPARARMLCCLMDGHARTATELAAVGEVAASTASAHLARLNSAGLIECQSQGRHRYYKLAGGEVGAALEAMLVLAGRSAGSAPKAFEPSTPPAMREARRCYDHLAGEWAVRLHDHVLGKAWLEVDTELPRAYTLSGAGEAGFAALGLDVTAARSTRRRLACACMDWSVRSPHLGGALGAAWLQLMLAEAWVESELDSRALRLTQRGRSGLQRLLGLSSHEF</sequence>
<dbReference type="PROSITE" id="PS50987">
    <property type="entry name" value="HTH_ARSR_2"/>
    <property type="match status" value="1"/>
</dbReference>
<evidence type="ECO:0000313" key="3">
    <source>
        <dbReference type="Proteomes" id="UP001209701"/>
    </source>
</evidence>
<dbReference type="CDD" id="cd00090">
    <property type="entry name" value="HTH_ARSR"/>
    <property type="match status" value="1"/>
</dbReference>
<dbReference type="RefSeq" id="WP_263572096.1">
    <property type="nucleotide sequence ID" value="NZ_JAJIRN010000007.1"/>
</dbReference>
<proteinExistence type="predicted"/>
<dbReference type="EMBL" id="JAJIRN010000007">
    <property type="protein sequence ID" value="MCV2369498.1"/>
    <property type="molecule type" value="Genomic_DNA"/>
</dbReference>
<dbReference type="InterPro" id="IPR001845">
    <property type="entry name" value="HTH_ArsR_DNA-bd_dom"/>
</dbReference>
<dbReference type="InterPro" id="IPR052543">
    <property type="entry name" value="HTH_Metal-responsive_Reg"/>
</dbReference>
<comment type="caution">
    <text evidence="2">The sequence shown here is derived from an EMBL/GenBank/DDBJ whole genome shotgun (WGS) entry which is preliminary data.</text>
</comment>
<dbReference type="NCBIfam" id="NF033788">
    <property type="entry name" value="HTH_metalloreg"/>
    <property type="match status" value="1"/>
</dbReference>
<dbReference type="InterPro" id="IPR011991">
    <property type="entry name" value="ArsR-like_HTH"/>
</dbReference>
<dbReference type="SUPFAM" id="SSF46785">
    <property type="entry name" value="Winged helix' DNA-binding domain"/>
    <property type="match status" value="1"/>
</dbReference>
<dbReference type="PANTHER" id="PTHR39168:SF1">
    <property type="entry name" value="TRANSCRIPTIONAL REGULATORY PROTEIN"/>
    <property type="match status" value="1"/>
</dbReference>
<dbReference type="SMART" id="SM00418">
    <property type="entry name" value="HTH_ARSR"/>
    <property type="match status" value="1"/>
</dbReference>
<feature type="domain" description="HTH arsR-type" evidence="1">
    <location>
        <begin position="4"/>
        <end position="99"/>
    </location>
</feature>
<reference evidence="2 3" key="1">
    <citation type="submission" date="2021-11" db="EMBL/GenBank/DDBJ databases">
        <authorList>
            <person name="Liang Q."/>
            <person name="Mou H."/>
            <person name="Liu Z."/>
        </authorList>
    </citation>
    <scope>NUCLEOTIDE SEQUENCE [LARGE SCALE GENOMIC DNA]</scope>
    <source>
        <strain evidence="2 3">CHU3</strain>
    </source>
</reference>
<gene>
    <name evidence="2" type="ORF">LNV07_15580</name>
</gene>
<dbReference type="InterPro" id="IPR036388">
    <property type="entry name" value="WH-like_DNA-bd_sf"/>
</dbReference>